<evidence type="ECO:0000256" key="1">
    <source>
        <dbReference type="SAM" id="MobiDB-lite"/>
    </source>
</evidence>
<protein>
    <submittedName>
        <fullName evidence="2">Uncharacterized protein</fullName>
    </submittedName>
</protein>
<dbReference type="Proteomes" id="UP000241762">
    <property type="component" value="Chromosome"/>
</dbReference>
<name>A0A2P1P9M1_9RICK</name>
<sequence length="252" mass="28700">MKATSWTHPKNFADKKPNSTRSGFKKQPQSIYFNRTDNWHNVKYDVRYLDSLASIINIQSPCAAVAYLPSQNIYLLSYNENAEEENKETVKYLRSLIIEAKNDEGKKKLLLGLHVGLNPDFYQISKYLLSAAFTNSLGSELTGKVKGLTPLLNLAKRGYGTQILINIHDKYEELLKEIKQNPSGINEAQLELIIRPKQDVEKLISHLQDNQIIKFKILPNPLCYHAEINIALSPEFQRELNKNESGAKNIKG</sequence>
<evidence type="ECO:0000313" key="2">
    <source>
        <dbReference type="EMBL" id="AVP87972.1"/>
    </source>
</evidence>
<dbReference type="RefSeq" id="WP_106874804.1">
    <property type="nucleotide sequence ID" value="NZ_CP027845.1"/>
</dbReference>
<proteinExistence type="predicted"/>
<dbReference type="EMBL" id="CP027845">
    <property type="protein sequence ID" value="AVP87972.1"/>
    <property type="molecule type" value="Genomic_DNA"/>
</dbReference>
<organism evidence="2 3">
    <name type="scientific">Candidatus Phycorickettsia trachydisci</name>
    <dbReference type="NCBI Taxonomy" id="2115978"/>
    <lineage>
        <taxon>Bacteria</taxon>
        <taxon>Pseudomonadati</taxon>
        <taxon>Pseudomonadota</taxon>
        <taxon>Alphaproteobacteria</taxon>
        <taxon>Rickettsiales</taxon>
        <taxon>Rickettsiaceae</taxon>
        <taxon>Candidatus Phycorickettsia</taxon>
    </lineage>
</organism>
<dbReference type="KEGG" id="ptc:phytr_10440"/>
<feature type="region of interest" description="Disordered" evidence="1">
    <location>
        <begin position="1"/>
        <end position="27"/>
    </location>
</feature>
<reference evidence="2 3" key="1">
    <citation type="submission" date="2018-03" db="EMBL/GenBank/DDBJ databases">
        <title>A gene transfer event suggests a long-term partnership between eustigmatophyte algae and a novel lineage of endosymbiotic bacteria.</title>
        <authorList>
            <person name="Yurchenko T."/>
            <person name="Sevcikova T."/>
            <person name="Pribyl P."/>
            <person name="El Karkouri K."/>
            <person name="Klimes V."/>
            <person name="Amaral R."/>
            <person name="Zbrankova V."/>
            <person name="Kim E."/>
            <person name="Raoult D."/>
            <person name="Santos L.M.A."/>
            <person name="Elias M."/>
        </authorList>
    </citation>
    <scope>NUCLEOTIDE SEQUENCE [LARGE SCALE GENOMIC DNA]</scope>
    <source>
        <strain evidence="2">CCALA 838</strain>
    </source>
</reference>
<dbReference type="AlphaFoldDB" id="A0A2P1P9M1"/>
<evidence type="ECO:0000313" key="3">
    <source>
        <dbReference type="Proteomes" id="UP000241762"/>
    </source>
</evidence>
<keyword evidence="3" id="KW-1185">Reference proteome</keyword>
<gene>
    <name evidence="2" type="ORF">phytr_10440</name>
</gene>
<accession>A0A2P1P9M1</accession>